<dbReference type="PANTHER" id="PTHR30344:SF1">
    <property type="entry name" value="6-PHOSPHOGLUCONOLACTONASE"/>
    <property type="match status" value="1"/>
</dbReference>
<dbReference type="OrthoDB" id="9790815at2"/>
<dbReference type="GO" id="GO:0005829">
    <property type="term" value="C:cytosol"/>
    <property type="evidence" value="ECO:0007669"/>
    <property type="project" value="TreeGrafter"/>
</dbReference>
<organism evidence="2 3">
    <name type="scientific">Amycolatopsis arida</name>
    <dbReference type="NCBI Taxonomy" id="587909"/>
    <lineage>
        <taxon>Bacteria</taxon>
        <taxon>Bacillati</taxon>
        <taxon>Actinomycetota</taxon>
        <taxon>Actinomycetes</taxon>
        <taxon>Pseudonocardiales</taxon>
        <taxon>Pseudonocardiaceae</taxon>
        <taxon>Amycolatopsis</taxon>
    </lineage>
</organism>
<proteinExistence type="inferred from homology"/>
<dbReference type="STRING" id="587909.SAMN05421810_112106"/>
<protein>
    <submittedName>
        <fullName evidence="2">6-phosphogluconolactonase, cycloisomerase 2 family</fullName>
    </submittedName>
</protein>
<dbReference type="InterPro" id="IPR050282">
    <property type="entry name" value="Cycloisomerase_2"/>
</dbReference>
<comment type="similarity">
    <text evidence="1">Belongs to the cycloisomerase 2 family.</text>
</comment>
<dbReference type="PANTHER" id="PTHR30344">
    <property type="entry name" value="6-PHOSPHOGLUCONOLACTONASE-RELATED"/>
    <property type="match status" value="1"/>
</dbReference>
<dbReference type="InterPro" id="IPR015943">
    <property type="entry name" value="WD40/YVTN_repeat-like_dom_sf"/>
</dbReference>
<dbReference type="GO" id="GO:0016853">
    <property type="term" value="F:isomerase activity"/>
    <property type="evidence" value="ECO:0007669"/>
    <property type="project" value="UniProtKB-KW"/>
</dbReference>
<reference evidence="3" key="1">
    <citation type="submission" date="2016-10" db="EMBL/GenBank/DDBJ databases">
        <authorList>
            <person name="Varghese N."/>
            <person name="Submissions S."/>
        </authorList>
    </citation>
    <scope>NUCLEOTIDE SEQUENCE [LARGE SCALE GENOMIC DNA]</scope>
    <source>
        <strain evidence="3">CGMCC 4.5579</strain>
    </source>
</reference>
<dbReference type="GO" id="GO:0017057">
    <property type="term" value="F:6-phosphogluconolactonase activity"/>
    <property type="evidence" value="ECO:0007669"/>
    <property type="project" value="TreeGrafter"/>
</dbReference>
<dbReference type="InterPro" id="IPR006311">
    <property type="entry name" value="TAT_signal"/>
</dbReference>
<dbReference type="AlphaFoldDB" id="A0A1I6AGJ0"/>
<dbReference type="Proteomes" id="UP000198727">
    <property type="component" value="Unassembled WGS sequence"/>
</dbReference>
<dbReference type="EMBL" id="FOWW01000012">
    <property type="protein sequence ID" value="SFQ67836.1"/>
    <property type="molecule type" value="Genomic_DNA"/>
</dbReference>
<dbReference type="SUPFAM" id="SSF51004">
    <property type="entry name" value="C-terminal (heme d1) domain of cytochrome cd1-nitrite reductase"/>
    <property type="match status" value="1"/>
</dbReference>
<dbReference type="InterPro" id="IPR019405">
    <property type="entry name" value="Lactonase_7-beta_prop"/>
</dbReference>
<dbReference type="RefSeq" id="WP_092535969.1">
    <property type="nucleotide sequence ID" value="NZ_FOWW01000012.1"/>
</dbReference>
<dbReference type="InterPro" id="IPR011048">
    <property type="entry name" value="Haem_d1_sf"/>
</dbReference>
<accession>A0A1I6AGJ0</accession>
<evidence type="ECO:0000256" key="1">
    <source>
        <dbReference type="ARBA" id="ARBA00005564"/>
    </source>
</evidence>
<sequence length="378" mass="40021">MTGMDRRRFLGAAGAAALGTVLTARVAGATEAGAARHGCPVLLGSYSTWGSPPGRGLQTARKEGVALRVTGTVADVPDASWIAFSADRTRAYVTNELVPDGTVTALDVTDPARPRVLGSRSTRGAGPTHLSVHPGGRHLLTANYTDGTVVVHPIHADGTLAEASDLVQHTGTDREPHAHQVLPDPSGRWVLAVDLGADSVYVYRLDPARGTLTRHQQARLPTGAGPRHLAFSPLGRTAYVLGELRPEVTVADWDPVRGRLELGPAVPTVPADAPSPQYPAEIAVTRDGRFVYATNRGEDTLATFATTNAGRRLRRLGNVATGGVWPRHFTLDPAERWFYVANQRSGTVTWLPRDPRTGLPGPVAGSVAVPSVAIVAFR</sequence>
<keyword evidence="2" id="KW-0413">Isomerase</keyword>
<name>A0A1I6AGJ0_9PSEU</name>
<dbReference type="PROSITE" id="PS51318">
    <property type="entry name" value="TAT"/>
    <property type="match status" value="1"/>
</dbReference>
<dbReference type="Pfam" id="PF10282">
    <property type="entry name" value="Lactonase"/>
    <property type="match status" value="1"/>
</dbReference>
<gene>
    <name evidence="2" type="ORF">SAMN05421810_112106</name>
</gene>
<evidence type="ECO:0000313" key="2">
    <source>
        <dbReference type="EMBL" id="SFQ67836.1"/>
    </source>
</evidence>
<evidence type="ECO:0000313" key="3">
    <source>
        <dbReference type="Proteomes" id="UP000198727"/>
    </source>
</evidence>
<keyword evidence="3" id="KW-1185">Reference proteome</keyword>
<dbReference type="Gene3D" id="2.130.10.10">
    <property type="entry name" value="YVTN repeat-like/Quinoprotein amine dehydrogenase"/>
    <property type="match status" value="1"/>
</dbReference>